<dbReference type="GO" id="GO:0004175">
    <property type="term" value="F:endopeptidase activity"/>
    <property type="evidence" value="ECO:0007669"/>
    <property type="project" value="UniProtKB-ARBA"/>
</dbReference>
<keyword evidence="1" id="KW-0812">Transmembrane</keyword>
<keyword evidence="1" id="KW-1133">Transmembrane helix</keyword>
<feature type="transmembrane region" description="Helical" evidence="1">
    <location>
        <begin position="9"/>
        <end position="30"/>
    </location>
</feature>
<evidence type="ECO:0000313" key="3">
    <source>
        <dbReference type="EMBL" id="SOC43212.1"/>
    </source>
</evidence>
<feature type="transmembrane region" description="Helical" evidence="1">
    <location>
        <begin position="36"/>
        <end position="55"/>
    </location>
</feature>
<dbReference type="Pfam" id="PF02517">
    <property type="entry name" value="Rce1-like"/>
    <property type="match status" value="1"/>
</dbReference>
<feature type="transmembrane region" description="Helical" evidence="1">
    <location>
        <begin position="139"/>
        <end position="158"/>
    </location>
</feature>
<name>A0A285UN21_9BACL</name>
<proteinExistence type="predicted"/>
<keyword evidence="1" id="KW-0472">Membrane</keyword>
<sequence>MNWTKQQRLIVLLSPFFIICMVHFVAIWGLETIPEWCWLVTALTYWGLTGLCKAIFVDKKTLTEWFQKPLYKPKWFAIALAIGIFPALGILLPNSSLLFEYTTLTLFLILFALINPWFEEGYWRGLLLDAGSHFPKWLIVLYSTILFVLSHPLMWGVFSIANCSIQMYVALFVMGIVWSFIRYKTNSLRWSVYSHMLVDVGNLSIFVFLNLYIPPGMA</sequence>
<feature type="transmembrane region" description="Helical" evidence="1">
    <location>
        <begin position="98"/>
        <end position="118"/>
    </location>
</feature>
<evidence type="ECO:0000256" key="1">
    <source>
        <dbReference type="SAM" id="Phobius"/>
    </source>
</evidence>
<dbReference type="InterPro" id="IPR003675">
    <property type="entry name" value="Rce1/LyrA-like_dom"/>
</dbReference>
<evidence type="ECO:0000313" key="4">
    <source>
        <dbReference type="Proteomes" id="UP000219252"/>
    </source>
</evidence>
<accession>A0A285UN21</accession>
<dbReference type="AlphaFoldDB" id="A0A285UN21"/>
<evidence type="ECO:0000259" key="2">
    <source>
        <dbReference type="Pfam" id="PF02517"/>
    </source>
</evidence>
<dbReference type="EMBL" id="OBQC01000015">
    <property type="protein sequence ID" value="SOC43212.1"/>
    <property type="molecule type" value="Genomic_DNA"/>
</dbReference>
<dbReference type="GO" id="GO:0080120">
    <property type="term" value="P:CAAX-box protein maturation"/>
    <property type="evidence" value="ECO:0007669"/>
    <property type="project" value="UniProtKB-ARBA"/>
</dbReference>
<feature type="transmembrane region" description="Helical" evidence="1">
    <location>
        <begin position="164"/>
        <end position="181"/>
    </location>
</feature>
<protein>
    <recommendedName>
        <fullName evidence="2">CAAX prenyl protease 2/Lysostaphin resistance protein A-like domain-containing protein</fullName>
    </recommendedName>
</protein>
<feature type="domain" description="CAAX prenyl protease 2/Lysostaphin resistance protein A-like" evidence="2">
    <location>
        <begin position="104"/>
        <end position="200"/>
    </location>
</feature>
<gene>
    <name evidence="3" type="ORF">SAMN05877842_11511</name>
</gene>
<organism evidence="3 4">
    <name type="scientific">Ureibacillus acetophenoni</name>
    <dbReference type="NCBI Taxonomy" id="614649"/>
    <lineage>
        <taxon>Bacteria</taxon>
        <taxon>Bacillati</taxon>
        <taxon>Bacillota</taxon>
        <taxon>Bacilli</taxon>
        <taxon>Bacillales</taxon>
        <taxon>Caryophanaceae</taxon>
        <taxon>Ureibacillus</taxon>
    </lineage>
</organism>
<dbReference type="RefSeq" id="WP_170949530.1">
    <property type="nucleotide sequence ID" value="NZ_OBQC01000015.1"/>
</dbReference>
<feature type="transmembrane region" description="Helical" evidence="1">
    <location>
        <begin position="75"/>
        <end position="92"/>
    </location>
</feature>
<keyword evidence="4" id="KW-1185">Reference proteome</keyword>
<feature type="transmembrane region" description="Helical" evidence="1">
    <location>
        <begin position="193"/>
        <end position="213"/>
    </location>
</feature>
<reference evidence="4" key="1">
    <citation type="submission" date="2017-08" db="EMBL/GenBank/DDBJ databases">
        <authorList>
            <person name="Varghese N."/>
            <person name="Submissions S."/>
        </authorList>
    </citation>
    <scope>NUCLEOTIDE SEQUENCE [LARGE SCALE GENOMIC DNA]</scope>
    <source>
        <strain evidence="4">JC23</strain>
    </source>
</reference>
<dbReference type="Proteomes" id="UP000219252">
    <property type="component" value="Unassembled WGS sequence"/>
</dbReference>